<protein>
    <recommendedName>
        <fullName evidence="1">DUF4180 domain-containing protein</fullName>
    </recommendedName>
</protein>
<feature type="domain" description="DUF4180" evidence="1">
    <location>
        <begin position="11"/>
        <end position="115"/>
    </location>
</feature>
<evidence type="ECO:0000313" key="3">
    <source>
        <dbReference type="EMBL" id="SUA92490.1"/>
    </source>
</evidence>
<dbReference type="EMBL" id="UGSJ01000001">
    <property type="protein sequence ID" value="SUA92490.1"/>
    <property type="molecule type" value="Genomic_DNA"/>
</dbReference>
<dbReference type="EMBL" id="CP010310">
    <property type="protein sequence ID" value="AJC19471.1"/>
    <property type="molecule type" value="Genomic_DNA"/>
</dbReference>
<keyword evidence="4" id="KW-1185">Reference proteome</keyword>
<accession>A0AAJ4ZFR9</accession>
<dbReference type="Proteomes" id="UP000035086">
    <property type="component" value="Chromosome"/>
</dbReference>
<organism evidence="3 5">
    <name type="scientific">Pandoraea pulmonicola</name>
    <dbReference type="NCBI Taxonomy" id="93221"/>
    <lineage>
        <taxon>Bacteria</taxon>
        <taxon>Pseudomonadati</taxon>
        <taxon>Pseudomonadota</taxon>
        <taxon>Betaproteobacteria</taxon>
        <taxon>Burkholderiales</taxon>
        <taxon>Burkholderiaceae</taxon>
        <taxon>Pandoraea</taxon>
    </lineage>
</organism>
<evidence type="ECO:0000259" key="1">
    <source>
        <dbReference type="Pfam" id="PF13788"/>
    </source>
</evidence>
<name>A0AAJ4ZFR9_PANPU</name>
<proteinExistence type="predicted"/>
<reference evidence="4" key="1">
    <citation type="submission" date="2014-12" db="EMBL/GenBank/DDBJ databases">
        <title>Complete Genome Sequencing of Pandoraea pulmonicola DSM 16583.</title>
        <authorList>
            <person name="Chan K.-G."/>
        </authorList>
    </citation>
    <scope>NUCLEOTIDE SEQUENCE [LARGE SCALE GENOMIC DNA]</scope>
    <source>
        <strain evidence="4">DSM 16583</strain>
    </source>
</reference>
<gene>
    <name evidence="3" type="ORF">NCTC13159_04022</name>
    <name evidence="2" type="ORF">RO07_01345</name>
</gene>
<reference evidence="3 5" key="3">
    <citation type="submission" date="2018-06" db="EMBL/GenBank/DDBJ databases">
        <authorList>
            <consortium name="Pathogen Informatics"/>
            <person name="Doyle S."/>
        </authorList>
    </citation>
    <scope>NUCLEOTIDE SEQUENCE [LARGE SCALE GENOMIC DNA]</scope>
    <source>
        <strain evidence="3 5">NCTC13159</strain>
    </source>
</reference>
<reference evidence="2" key="2">
    <citation type="submission" date="2016-11" db="EMBL/GenBank/DDBJ databases">
        <title>Complete Genome Sequencing of Pandoraea pulmonicola DSM 16583.</title>
        <authorList>
            <person name="Chan K.-G."/>
        </authorList>
    </citation>
    <scope>NUCLEOTIDE SEQUENCE</scope>
    <source>
        <strain evidence="2">DSM 16583</strain>
    </source>
</reference>
<dbReference type="KEGG" id="ppul:RO07_01345"/>
<dbReference type="RefSeq" id="WP_039404644.1">
    <property type="nucleotide sequence ID" value="NZ_CP010310.2"/>
</dbReference>
<evidence type="ECO:0000313" key="5">
    <source>
        <dbReference type="Proteomes" id="UP000254589"/>
    </source>
</evidence>
<sequence length="121" mass="13362">MPHRIETVDRKRILIWEAPAGTLASEADVSQLLAAAWENDVDWVAVETATLHDNFFRLETRLAGDVLQKMVNYGVKLTVVGDITPWLERSNAFRAFVAEANRQRPPGFVASLDSLLAGTAA</sequence>
<evidence type="ECO:0000313" key="4">
    <source>
        <dbReference type="Proteomes" id="UP000035086"/>
    </source>
</evidence>
<dbReference type="Pfam" id="PF13788">
    <property type="entry name" value="DUF4180"/>
    <property type="match status" value="1"/>
</dbReference>
<evidence type="ECO:0000313" key="2">
    <source>
        <dbReference type="EMBL" id="AJC19471.1"/>
    </source>
</evidence>
<dbReference type="AlphaFoldDB" id="A0AAJ4ZFR9"/>
<dbReference type="InterPro" id="IPR025438">
    <property type="entry name" value="DUF4180"/>
</dbReference>
<dbReference type="Proteomes" id="UP000254589">
    <property type="component" value="Unassembled WGS sequence"/>
</dbReference>